<dbReference type="PANTHER" id="PTHR15508">
    <property type="entry name" value="RIBOSOMAL PROTEIN S6 KINASE"/>
    <property type="match status" value="1"/>
</dbReference>
<evidence type="ECO:0000313" key="3">
    <source>
        <dbReference type="Proteomes" id="UP000824782"/>
    </source>
</evidence>
<dbReference type="AlphaFoldDB" id="A0AAV6YZJ0"/>
<evidence type="ECO:0000313" key="2">
    <source>
        <dbReference type="EMBL" id="KAG8541270.1"/>
    </source>
</evidence>
<dbReference type="Proteomes" id="UP000824782">
    <property type="component" value="Unassembled WGS sequence"/>
</dbReference>
<feature type="non-terminal residue" evidence="2">
    <location>
        <position position="120"/>
    </location>
</feature>
<dbReference type="InterPro" id="IPR051866">
    <property type="entry name" value="Intracell_Sig-Traffick_Protein"/>
</dbReference>
<keyword evidence="3" id="KW-1185">Reference proteome</keyword>
<dbReference type="EMBL" id="WNYA01008013">
    <property type="protein sequence ID" value="KAG8541270.1"/>
    <property type="molecule type" value="Genomic_DNA"/>
</dbReference>
<reference evidence="2" key="1">
    <citation type="thesis" date="2020" institute="ProQuest LLC" country="789 East Eisenhower Parkway, Ann Arbor, MI, USA">
        <title>Comparative Genomics and Chromosome Evolution.</title>
        <authorList>
            <person name="Mudd A.B."/>
        </authorList>
    </citation>
    <scope>NUCLEOTIDE SEQUENCE</scope>
    <source>
        <strain evidence="2">237g6f4</strain>
        <tissue evidence="2">Blood</tissue>
    </source>
</reference>
<evidence type="ECO:0000256" key="1">
    <source>
        <dbReference type="SAM" id="MobiDB-lite"/>
    </source>
</evidence>
<accession>A0AAV6YZJ0</accession>
<dbReference type="InterPro" id="IPR036871">
    <property type="entry name" value="PX_dom_sf"/>
</dbReference>
<protein>
    <submittedName>
        <fullName evidence="2">Uncharacterized protein</fullName>
    </submittedName>
</protein>
<gene>
    <name evidence="2" type="ORF">GDO81_029379</name>
</gene>
<proteinExistence type="predicted"/>
<comment type="caution">
    <text evidence="2">The sequence shown here is derived from an EMBL/GenBank/DDBJ whole genome shotgun (WGS) entry which is preliminary data.</text>
</comment>
<dbReference type="Gene3D" id="3.30.1520.10">
    <property type="entry name" value="Phox-like domain"/>
    <property type="match status" value="1"/>
</dbReference>
<feature type="region of interest" description="Disordered" evidence="1">
    <location>
        <begin position="96"/>
        <end position="120"/>
    </location>
</feature>
<name>A0AAV6YZJ0_ENGPU</name>
<dbReference type="GO" id="GO:0035091">
    <property type="term" value="F:phosphatidylinositol binding"/>
    <property type="evidence" value="ECO:0007669"/>
    <property type="project" value="InterPro"/>
</dbReference>
<dbReference type="SUPFAM" id="SSF64268">
    <property type="entry name" value="PX domain"/>
    <property type="match status" value="1"/>
</dbReference>
<sequence length="120" mass="13074">MDGIVPYGPLLFRVSLDPSVPCSQVSGVPMMQVLYRSVSSGLLSNEPRLLPGRFDECVIEERRQCAEDLLQFSANIPALYNSSQLEDFFKGGEVHDGSDLIGPAEPFGDFPDSLSDCSSD</sequence>
<dbReference type="PANTHER" id="PTHR15508:SF2">
    <property type="entry name" value="RIBOSOMAL PROTEIN S6 KINASE DELTA-1"/>
    <property type="match status" value="1"/>
</dbReference>
<organism evidence="2 3">
    <name type="scientific">Engystomops pustulosus</name>
    <name type="common">Tungara frog</name>
    <name type="synonym">Physalaemus pustulosus</name>
    <dbReference type="NCBI Taxonomy" id="76066"/>
    <lineage>
        <taxon>Eukaryota</taxon>
        <taxon>Metazoa</taxon>
        <taxon>Chordata</taxon>
        <taxon>Craniata</taxon>
        <taxon>Vertebrata</taxon>
        <taxon>Euteleostomi</taxon>
        <taxon>Amphibia</taxon>
        <taxon>Batrachia</taxon>
        <taxon>Anura</taxon>
        <taxon>Neobatrachia</taxon>
        <taxon>Hyloidea</taxon>
        <taxon>Leptodactylidae</taxon>
        <taxon>Leiuperinae</taxon>
        <taxon>Engystomops</taxon>
    </lineage>
</organism>
<dbReference type="GO" id="GO:0005769">
    <property type="term" value="C:early endosome"/>
    <property type="evidence" value="ECO:0007669"/>
    <property type="project" value="TreeGrafter"/>
</dbReference>